<dbReference type="PANTHER" id="PTHR42756:SF1">
    <property type="entry name" value="TRANSCRIPTIONAL REPRESSOR OF EMRAB OPERON"/>
    <property type="match status" value="1"/>
</dbReference>
<dbReference type="InterPro" id="IPR001845">
    <property type="entry name" value="HTH_ArsR_DNA-bd_dom"/>
</dbReference>
<dbReference type="EMBL" id="RHLQ01000002">
    <property type="protein sequence ID" value="RND01389.1"/>
    <property type="molecule type" value="Genomic_DNA"/>
</dbReference>
<dbReference type="SMART" id="SM00418">
    <property type="entry name" value="HTH_ARSR"/>
    <property type="match status" value="1"/>
</dbReference>
<keyword evidence="6" id="KW-1185">Reference proteome</keyword>
<dbReference type="Pfam" id="PF01047">
    <property type="entry name" value="MarR"/>
    <property type="match status" value="1"/>
</dbReference>
<protein>
    <submittedName>
        <fullName evidence="5">MarR family transcriptional regulator</fullName>
    </submittedName>
</protein>
<reference evidence="5 6" key="1">
    <citation type="journal article" date="2014" name="Int. J. Syst. Evol. Microbiol.">
        <title>Lysinibacillus halotolerans sp. nov., isolated from saline-alkaline soil.</title>
        <authorList>
            <person name="Kong D."/>
            <person name="Wang Y."/>
            <person name="Zhao B."/>
            <person name="Li Y."/>
            <person name="Song J."/>
            <person name="Zhai Y."/>
            <person name="Zhang C."/>
            <person name="Wang H."/>
            <person name="Chen X."/>
            <person name="Zhao B."/>
            <person name="Ruan Z."/>
        </authorList>
    </citation>
    <scope>NUCLEOTIDE SEQUENCE [LARGE SCALE GENOMIC DNA]</scope>
    <source>
        <strain evidence="5 6">MCCC 1A12703</strain>
    </source>
</reference>
<evidence type="ECO:0000313" key="5">
    <source>
        <dbReference type="EMBL" id="RND01389.1"/>
    </source>
</evidence>
<dbReference type="PANTHER" id="PTHR42756">
    <property type="entry name" value="TRANSCRIPTIONAL REGULATOR, MARR"/>
    <property type="match status" value="1"/>
</dbReference>
<keyword evidence="3" id="KW-0804">Transcription</keyword>
<dbReference type="OrthoDB" id="2366010at2"/>
<dbReference type="SMART" id="SM00347">
    <property type="entry name" value="HTH_MARR"/>
    <property type="match status" value="1"/>
</dbReference>
<dbReference type="GO" id="GO:0003677">
    <property type="term" value="F:DNA binding"/>
    <property type="evidence" value="ECO:0007669"/>
    <property type="project" value="UniProtKB-KW"/>
</dbReference>
<evidence type="ECO:0000313" key="6">
    <source>
        <dbReference type="Proteomes" id="UP000279909"/>
    </source>
</evidence>
<evidence type="ECO:0000259" key="4">
    <source>
        <dbReference type="PROSITE" id="PS50995"/>
    </source>
</evidence>
<dbReference type="AlphaFoldDB" id="A0A3M8HG88"/>
<evidence type="ECO:0000256" key="2">
    <source>
        <dbReference type="ARBA" id="ARBA00023125"/>
    </source>
</evidence>
<dbReference type="InterPro" id="IPR000835">
    <property type="entry name" value="HTH_MarR-typ"/>
</dbReference>
<dbReference type="InterPro" id="IPR036390">
    <property type="entry name" value="WH_DNA-bd_sf"/>
</dbReference>
<evidence type="ECO:0000256" key="1">
    <source>
        <dbReference type="ARBA" id="ARBA00023015"/>
    </source>
</evidence>
<dbReference type="Gene3D" id="1.10.10.10">
    <property type="entry name" value="Winged helix-like DNA-binding domain superfamily/Winged helix DNA-binding domain"/>
    <property type="match status" value="1"/>
</dbReference>
<dbReference type="CDD" id="cd00090">
    <property type="entry name" value="HTH_ARSR"/>
    <property type="match status" value="1"/>
</dbReference>
<sequence length="144" mass="16976">MDQSCEDVKNMMFMFKNIDRQVTQNFEKCTGISLTRYEILYTLLNSGQLSQIELQKKLKIDQAAITRHLKILEEKNLVYRNRNKQNNREVIVEITNNGMAILENCDSNKTQFFDELFHDFTTKEKQQLQMMLKKLMVNSGKQTG</sequence>
<dbReference type="PROSITE" id="PS50995">
    <property type="entry name" value="HTH_MARR_2"/>
    <property type="match status" value="1"/>
</dbReference>
<dbReference type="InterPro" id="IPR036388">
    <property type="entry name" value="WH-like_DNA-bd_sf"/>
</dbReference>
<accession>A0A3M8HG88</accession>
<gene>
    <name evidence="5" type="ORF">EC501_01915</name>
</gene>
<comment type="caution">
    <text evidence="5">The sequence shown here is derived from an EMBL/GenBank/DDBJ whole genome shotgun (WGS) entry which is preliminary data.</text>
</comment>
<dbReference type="GO" id="GO:0003700">
    <property type="term" value="F:DNA-binding transcription factor activity"/>
    <property type="evidence" value="ECO:0007669"/>
    <property type="project" value="InterPro"/>
</dbReference>
<proteinExistence type="predicted"/>
<organism evidence="5 6">
    <name type="scientific">Lysinibacillus halotolerans</name>
    <dbReference type="NCBI Taxonomy" id="1368476"/>
    <lineage>
        <taxon>Bacteria</taxon>
        <taxon>Bacillati</taxon>
        <taxon>Bacillota</taxon>
        <taxon>Bacilli</taxon>
        <taxon>Bacillales</taxon>
        <taxon>Bacillaceae</taxon>
        <taxon>Lysinibacillus</taxon>
    </lineage>
</organism>
<name>A0A3M8HG88_9BACI</name>
<dbReference type="InterPro" id="IPR011991">
    <property type="entry name" value="ArsR-like_HTH"/>
</dbReference>
<dbReference type="SUPFAM" id="SSF46785">
    <property type="entry name" value="Winged helix' DNA-binding domain"/>
    <property type="match status" value="1"/>
</dbReference>
<dbReference type="Proteomes" id="UP000279909">
    <property type="component" value="Unassembled WGS sequence"/>
</dbReference>
<feature type="domain" description="HTH marR-type" evidence="4">
    <location>
        <begin position="1"/>
        <end position="137"/>
    </location>
</feature>
<evidence type="ECO:0000256" key="3">
    <source>
        <dbReference type="ARBA" id="ARBA00023163"/>
    </source>
</evidence>
<dbReference type="RefSeq" id="WP_122970603.1">
    <property type="nucleotide sequence ID" value="NZ_RHLQ01000002.1"/>
</dbReference>
<keyword evidence="2" id="KW-0238">DNA-binding</keyword>
<dbReference type="PRINTS" id="PR00598">
    <property type="entry name" value="HTHMARR"/>
</dbReference>
<keyword evidence="1" id="KW-0805">Transcription regulation</keyword>